<dbReference type="STRING" id="702114.A1355_23155"/>
<evidence type="ECO:0000313" key="2">
    <source>
        <dbReference type="EMBL" id="OAI21603.1"/>
    </source>
</evidence>
<dbReference type="InterPro" id="IPR015919">
    <property type="entry name" value="Cadherin-like_sf"/>
</dbReference>
<dbReference type="Gene3D" id="2.60.40.10">
    <property type="entry name" value="Immunoglobulins"/>
    <property type="match status" value="1"/>
</dbReference>
<accession>A0A177NWG5</accession>
<dbReference type="GO" id="GO:0005509">
    <property type="term" value="F:calcium ion binding"/>
    <property type="evidence" value="ECO:0007669"/>
    <property type="project" value="InterPro"/>
</dbReference>
<dbReference type="EMBL" id="LUUK01000096">
    <property type="protein sequence ID" value="OAI21603.1"/>
    <property type="molecule type" value="Genomic_DNA"/>
</dbReference>
<dbReference type="OrthoDB" id="259335at2"/>
<reference evidence="3" key="1">
    <citation type="submission" date="2016-03" db="EMBL/GenBank/DDBJ databases">
        <authorList>
            <person name="Heylen K."/>
            <person name="De Vos P."/>
            <person name="Vekeman B."/>
        </authorList>
    </citation>
    <scope>NUCLEOTIDE SEQUENCE [LARGE SCALE GENOMIC DNA]</scope>
    <source>
        <strain evidence="3">R-45383</strain>
    </source>
</reference>
<dbReference type="InterPro" id="IPR036439">
    <property type="entry name" value="Dockerin_dom_sf"/>
</dbReference>
<evidence type="ECO:0008006" key="4">
    <source>
        <dbReference type="Google" id="ProtNLM"/>
    </source>
</evidence>
<feature type="signal peptide" evidence="1">
    <location>
        <begin position="1"/>
        <end position="19"/>
    </location>
</feature>
<dbReference type="GO" id="GO:0000272">
    <property type="term" value="P:polysaccharide catabolic process"/>
    <property type="evidence" value="ECO:0007669"/>
    <property type="project" value="InterPro"/>
</dbReference>
<feature type="chain" id="PRO_5008069624" description="Dystroglycan-type cadherin-like domain-containing protein" evidence="1">
    <location>
        <begin position="20"/>
        <end position="518"/>
    </location>
</feature>
<dbReference type="SUPFAM" id="SSF49313">
    <property type="entry name" value="Cadherin-like"/>
    <property type="match status" value="1"/>
</dbReference>
<dbReference type="AlphaFoldDB" id="A0A177NWG5"/>
<comment type="caution">
    <text evidence="2">The sequence shown here is derived from an EMBL/GenBank/DDBJ whole genome shotgun (WGS) entry which is preliminary data.</text>
</comment>
<dbReference type="Pfam" id="PF05345">
    <property type="entry name" value="He_PIG"/>
    <property type="match status" value="1"/>
</dbReference>
<organism evidence="2 3">
    <name type="scientific">Methylomonas koyamae</name>
    <dbReference type="NCBI Taxonomy" id="702114"/>
    <lineage>
        <taxon>Bacteria</taxon>
        <taxon>Pseudomonadati</taxon>
        <taxon>Pseudomonadota</taxon>
        <taxon>Gammaproteobacteria</taxon>
        <taxon>Methylococcales</taxon>
        <taxon>Methylococcaceae</taxon>
        <taxon>Methylomonas</taxon>
    </lineage>
</organism>
<dbReference type="InterPro" id="IPR018247">
    <property type="entry name" value="EF_Hand_1_Ca_BS"/>
</dbReference>
<dbReference type="Gene3D" id="1.10.1330.10">
    <property type="entry name" value="Dockerin domain"/>
    <property type="match status" value="1"/>
</dbReference>
<dbReference type="GO" id="GO:0016020">
    <property type="term" value="C:membrane"/>
    <property type="evidence" value="ECO:0007669"/>
    <property type="project" value="InterPro"/>
</dbReference>
<dbReference type="Proteomes" id="UP000077628">
    <property type="component" value="Unassembled WGS sequence"/>
</dbReference>
<protein>
    <recommendedName>
        <fullName evidence="4">Dystroglycan-type cadherin-like domain-containing protein</fullName>
    </recommendedName>
</protein>
<sequence>MRKLILPAIFLLSTHDAGASTAYGSLGNFDAVNDTGETCHGFEIEIDDIHSTSIGGTYSWNHYGIPKIREDNSDPNHPKVFVRYEAPTASGTTTGFTNPATPGAISPTNGHMCTNPSVNQGCEHFGVGIYGSYSTIKYNWLVKDATGKVVLGPAVNVGTPTYTYQPPVFVQPPVIKPNPVPNQPPIVEVPAVVQFPAQVVAAIPAPVAPIPPAKQFGEPSWVKVIKTKTHKVRVLALEELVGDDKDNDGHSDWTNGEPDEVESEWYLLQTNNKNNKNKSELAGKAEDMKDGRDVVTRRYEFYEYVGPAASIDGESGEAMCDAVGADNVSGVDVVTVTDANGNDTEFDCASVAIVGAYRGAQMGEFNAAAPLSTINEIQSGNVGQAFPQRAVVFGGNTPYVTTTGGTLPNGLTIASSTGVLSGTPSKVGVFNFFVESTDADGSIVNKNYTVKVTGPGDTDADNDIDSADLATIKAKYGAAVAANDPADLNNDRKVNIADYRKAASLCTKPQCALVTPTP</sequence>
<dbReference type="PROSITE" id="PS00018">
    <property type="entry name" value="EF_HAND_1"/>
    <property type="match status" value="1"/>
</dbReference>
<name>A0A177NWG5_9GAMM</name>
<proteinExistence type="predicted"/>
<dbReference type="InterPro" id="IPR013783">
    <property type="entry name" value="Ig-like_fold"/>
</dbReference>
<keyword evidence="1" id="KW-0732">Signal</keyword>
<gene>
    <name evidence="2" type="ORF">A1355_23155</name>
</gene>
<dbReference type="RefSeq" id="WP_064026814.1">
    <property type="nucleotide sequence ID" value="NZ_LUUK01000096.1"/>
</dbReference>
<evidence type="ECO:0000313" key="3">
    <source>
        <dbReference type="Proteomes" id="UP000077628"/>
    </source>
</evidence>
<keyword evidence="3" id="KW-1185">Reference proteome</keyword>
<evidence type="ECO:0000256" key="1">
    <source>
        <dbReference type="SAM" id="SignalP"/>
    </source>
</evidence>